<sequence length="157" mass="18456">MLWVGGMKRRGRAVDLGLDPMFCRSWMKREFMRRACSFRVSSCASDSLRDHESIANWAKSTTPWWSEMCQPVDVDNVRKRPRVQVLMEWIVSSSELRVESKPRNDVAPYSFLAWNFLTIIVYLREALEILRHAWEISSPWVVHLPSLISYNNHHHPA</sequence>
<name>A0A6J3M9P8_9PEZI</name>
<organism evidence="2">
    <name type="scientific">Dissoconium aciculare CBS 342.82</name>
    <dbReference type="NCBI Taxonomy" id="1314786"/>
    <lineage>
        <taxon>Eukaryota</taxon>
        <taxon>Fungi</taxon>
        <taxon>Dikarya</taxon>
        <taxon>Ascomycota</taxon>
        <taxon>Pezizomycotina</taxon>
        <taxon>Dothideomycetes</taxon>
        <taxon>Dothideomycetidae</taxon>
        <taxon>Mycosphaerellales</taxon>
        <taxon>Dissoconiaceae</taxon>
        <taxon>Dissoconium</taxon>
    </lineage>
</organism>
<reference evidence="2" key="3">
    <citation type="submission" date="2025-08" db="UniProtKB">
        <authorList>
            <consortium name="RefSeq"/>
        </authorList>
    </citation>
    <scope>IDENTIFICATION</scope>
    <source>
        <strain evidence="2">CBS 342.82</strain>
    </source>
</reference>
<reference evidence="2" key="2">
    <citation type="submission" date="2020-04" db="EMBL/GenBank/DDBJ databases">
        <authorList>
            <consortium name="NCBI Genome Project"/>
        </authorList>
    </citation>
    <scope>NUCLEOTIDE SEQUENCE</scope>
    <source>
        <strain evidence="2">CBS 342.82</strain>
    </source>
</reference>
<evidence type="ECO:0000313" key="2">
    <source>
        <dbReference type="RefSeq" id="XP_033461380.1"/>
    </source>
</evidence>
<proteinExistence type="predicted"/>
<reference evidence="2" key="1">
    <citation type="submission" date="2020-01" db="EMBL/GenBank/DDBJ databases">
        <authorList>
            <consortium name="DOE Joint Genome Institute"/>
            <person name="Haridas S."/>
            <person name="Albert R."/>
            <person name="Binder M."/>
            <person name="Bloem J."/>
            <person name="Labutti K."/>
            <person name="Salamov A."/>
            <person name="Andreopoulos B."/>
            <person name="Baker S.E."/>
            <person name="Barry K."/>
            <person name="Bills G."/>
            <person name="Bluhm B.H."/>
            <person name="Cannon C."/>
            <person name="Castanera R."/>
            <person name="Culley D.E."/>
            <person name="Daum C."/>
            <person name="Ezra D."/>
            <person name="Gonzalez J.B."/>
            <person name="Henrissat B."/>
            <person name="Kuo A."/>
            <person name="Liang C."/>
            <person name="Lipzen A."/>
            <person name="Lutzoni F."/>
            <person name="Magnuson J."/>
            <person name="Mondo S."/>
            <person name="Nolan M."/>
            <person name="Ohm R."/>
            <person name="Pangilinan J."/>
            <person name="Park H.-J."/>
            <person name="Ramirez L."/>
            <person name="Alfaro M."/>
            <person name="Sun H."/>
            <person name="Tritt A."/>
            <person name="Yoshinaga Y."/>
            <person name="Zwiers L.-H."/>
            <person name="Turgeon B.G."/>
            <person name="Goodwin S.B."/>
            <person name="Spatafora J.W."/>
            <person name="Crous P.W."/>
            <person name="Grigoriev I.V."/>
        </authorList>
    </citation>
    <scope>NUCLEOTIDE SEQUENCE</scope>
    <source>
        <strain evidence="2">CBS 342.82</strain>
    </source>
</reference>
<dbReference type="Proteomes" id="UP000504637">
    <property type="component" value="Unplaced"/>
</dbReference>
<keyword evidence="1" id="KW-1185">Reference proteome</keyword>
<gene>
    <name evidence="2" type="ORF">K489DRAFT_180505</name>
</gene>
<dbReference type="RefSeq" id="XP_033461380.1">
    <property type="nucleotide sequence ID" value="XM_033599457.1"/>
</dbReference>
<dbReference type="GeneID" id="54357256"/>
<evidence type="ECO:0000313" key="1">
    <source>
        <dbReference type="Proteomes" id="UP000504637"/>
    </source>
</evidence>
<protein>
    <submittedName>
        <fullName evidence="2">Uncharacterized protein</fullName>
    </submittedName>
</protein>
<accession>A0A6J3M9P8</accession>
<dbReference type="AlphaFoldDB" id="A0A6J3M9P8"/>